<dbReference type="GO" id="GO:0016791">
    <property type="term" value="F:phosphatase activity"/>
    <property type="evidence" value="ECO:0007669"/>
    <property type="project" value="InterPro"/>
</dbReference>
<gene>
    <name evidence="8" type="ORF">Sjap_019429</name>
</gene>
<dbReference type="PANTHER" id="PTHR20889:SF12">
    <property type="entry name" value="LP01149P"/>
    <property type="match status" value="1"/>
</dbReference>
<proteinExistence type="predicted"/>
<keyword evidence="4 7" id="KW-0460">Magnesium</keyword>
<evidence type="ECO:0000313" key="8">
    <source>
        <dbReference type="EMBL" id="KAK9102175.1"/>
    </source>
</evidence>
<sequence length="282" mass="31531">MAGVMIVFDFDKTILDCDSDNWVVDGLGFTELFDKLTSAMPWNSAMYIVMGKMHSQGITIDDIADCLRKAPLIPHIASTIKIAHSLGCELRIVSDANVLFIETILKHHGLLDCFSEINTNPSVIDEQGRLRIFPCHVLASSSCISNLDSCPPNMCKGRIIERIKANAEEGNNKRIIYLGDGKGDYCPMLRLKKEYFVMPRKDYPVWELICCDPSKIKAKICEWSVGEELERTLLNLIRLINFVEDHKAGFNDADAVISTALDCKFQLVALSPQEAFALPVCL</sequence>
<feature type="binding site" evidence="6">
    <location>
        <position position="95"/>
    </location>
    <ligand>
        <name>substrate</name>
    </ligand>
</feature>
<evidence type="ECO:0000313" key="9">
    <source>
        <dbReference type="Proteomes" id="UP001417504"/>
    </source>
</evidence>
<dbReference type="InterPro" id="IPR023214">
    <property type="entry name" value="HAD_sf"/>
</dbReference>
<comment type="cofactor">
    <cofactor evidence="1 7">
        <name>Mg(2+)</name>
        <dbReference type="ChEBI" id="CHEBI:18420"/>
    </cofactor>
</comment>
<dbReference type="PIRSF" id="PIRSF031051">
    <property type="entry name" value="PyrdxlP_Pase_PHOSPHO2"/>
    <property type="match status" value="1"/>
</dbReference>
<dbReference type="Pfam" id="PF06888">
    <property type="entry name" value="Put_Phosphatase"/>
    <property type="match status" value="1"/>
</dbReference>
<dbReference type="InterPro" id="IPR016965">
    <property type="entry name" value="Pase_PHOSPHO-typ"/>
</dbReference>
<dbReference type="Proteomes" id="UP001417504">
    <property type="component" value="Unassembled WGS sequence"/>
</dbReference>
<evidence type="ECO:0000256" key="6">
    <source>
        <dbReference type="PIRSR" id="PIRSR031051-2"/>
    </source>
</evidence>
<keyword evidence="2 7" id="KW-0479">Metal-binding</keyword>
<evidence type="ECO:0000256" key="5">
    <source>
        <dbReference type="PIRSR" id="PIRSR031051-1"/>
    </source>
</evidence>
<dbReference type="NCBIfam" id="TIGR01489">
    <property type="entry name" value="DKMTPPase-SF"/>
    <property type="match status" value="1"/>
</dbReference>
<dbReference type="NCBIfam" id="TIGR01488">
    <property type="entry name" value="HAD-SF-IB"/>
    <property type="match status" value="1"/>
</dbReference>
<dbReference type="InterPro" id="IPR006384">
    <property type="entry name" value="HAD_hydro_PyrdxlP_Pase-like"/>
</dbReference>
<feature type="active site" description="Nucleophile" evidence="5">
    <location>
        <position position="9"/>
    </location>
</feature>
<dbReference type="GO" id="GO:0046872">
    <property type="term" value="F:metal ion binding"/>
    <property type="evidence" value="ECO:0007669"/>
    <property type="project" value="UniProtKB-KW"/>
</dbReference>
<evidence type="ECO:0000256" key="4">
    <source>
        <dbReference type="ARBA" id="ARBA00022842"/>
    </source>
</evidence>
<comment type="caution">
    <text evidence="8">The sequence shown here is derived from an EMBL/GenBank/DDBJ whole genome shotgun (WGS) entry which is preliminary data.</text>
</comment>
<feature type="binding site" evidence="6">
    <location>
        <position position="20"/>
    </location>
    <ligand>
        <name>substrate</name>
    </ligand>
</feature>
<reference evidence="8 9" key="1">
    <citation type="submission" date="2024-01" db="EMBL/GenBank/DDBJ databases">
        <title>Genome assemblies of Stephania.</title>
        <authorList>
            <person name="Yang L."/>
        </authorList>
    </citation>
    <scope>NUCLEOTIDE SEQUENCE [LARGE SCALE GENOMIC DNA]</scope>
    <source>
        <strain evidence="8">QJT</strain>
        <tissue evidence="8">Leaf</tissue>
    </source>
</reference>
<dbReference type="SUPFAM" id="SSF56784">
    <property type="entry name" value="HAD-like"/>
    <property type="match status" value="1"/>
</dbReference>
<dbReference type="EMBL" id="JBBNAE010000008">
    <property type="protein sequence ID" value="KAK9102175.1"/>
    <property type="molecule type" value="Genomic_DNA"/>
</dbReference>
<feature type="binding site" evidence="7">
    <location>
        <position position="11"/>
    </location>
    <ligand>
        <name>Mg(2+)</name>
        <dbReference type="ChEBI" id="CHEBI:18420"/>
    </ligand>
</feature>
<feature type="binding site" evidence="7">
    <location>
        <position position="9"/>
    </location>
    <ligand>
        <name>Mg(2+)</name>
        <dbReference type="ChEBI" id="CHEBI:18420"/>
    </ligand>
</feature>
<dbReference type="Gene3D" id="3.40.50.1000">
    <property type="entry name" value="HAD superfamily/HAD-like"/>
    <property type="match status" value="1"/>
</dbReference>
<keyword evidence="9" id="KW-1185">Reference proteome</keyword>
<evidence type="ECO:0000256" key="7">
    <source>
        <dbReference type="PIRSR" id="PIRSR031051-3"/>
    </source>
</evidence>
<organism evidence="8 9">
    <name type="scientific">Stephania japonica</name>
    <dbReference type="NCBI Taxonomy" id="461633"/>
    <lineage>
        <taxon>Eukaryota</taxon>
        <taxon>Viridiplantae</taxon>
        <taxon>Streptophyta</taxon>
        <taxon>Embryophyta</taxon>
        <taxon>Tracheophyta</taxon>
        <taxon>Spermatophyta</taxon>
        <taxon>Magnoliopsida</taxon>
        <taxon>Ranunculales</taxon>
        <taxon>Menispermaceae</taxon>
        <taxon>Menispermoideae</taxon>
        <taxon>Cissampelideae</taxon>
        <taxon>Stephania</taxon>
    </lineage>
</organism>
<feature type="binding site" evidence="7">
    <location>
        <position position="180"/>
    </location>
    <ligand>
        <name>Mg(2+)</name>
        <dbReference type="ChEBI" id="CHEBI:18420"/>
    </ligand>
</feature>
<name>A0AAP0EYR6_9MAGN</name>
<dbReference type="InterPro" id="IPR036412">
    <property type="entry name" value="HAD-like_sf"/>
</dbReference>
<evidence type="ECO:0000256" key="2">
    <source>
        <dbReference type="ARBA" id="ARBA00022723"/>
    </source>
</evidence>
<keyword evidence="3" id="KW-0378">Hydrolase</keyword>
<protein>
    <submittedName>
        <fullName evidence="8">Uncharacterized protein</fullName>
    </submittedName>
</protein>
<accession>A0AAP0EYR6</accession>
<dbReference type="PANTHER" id="PTHR20889">
    <property type="entry name" value="PHOSPHATASE, ORPHAN 1, 2"/>
    <property type="match status" value="1"/>
</dbReference>
<evidence type="ECO:0000256" key="1">
    <source>
        <dbReference type="ARBA" id="ARBA00001946"/>
    </source>
</evidence>
<feature type="active site" description="Proton donor" evidence="5">
    <location>
        <position position="11"/>
    </location>
</feature>
<dbReference type="AlphaFoldDB" id="A0AAP0EYR6"/>
<evidence type="ECO:0000256" key="3">
    <source>
        <dbReference type="ARBA" id="ARBA00022801"/>
    </source>
</evidence>